<dbReference type="InterPro" id="IPR021151">
    <property type="entry name" value="GINS_A"/>
</dbReference>
<comment type="function">
    <text evidence="6">The GINS complex plays an essential role in the initiation of DNA replication.</text>
</comment>
<dbReference type="PIRSF" id="PIRSF007764">
    <property type="entry name" value="Sld5"/>
    <property type="match status" value="1"/>
</dbReference>
<sequence length="213" mass="24454">MDDPSDHATSTSGRSDHEALKMAVMNEKSSPEILEFQEDLISRIEAQIDYQEEQIELMRGNQDLDILRAIFTTELARVRYLLRCYYRLRVHKIEEHAMYILDNAGVKARLSEREDAYAQEYFMLQGTHLKQTIGSQLPEAFASLVRQVGAQPEKDMMPTPDLDKHVFCRVLEDLGQVPVDEDGNAAEFSRGDMFVVRYRPVQQLVQQGSVCLL</sequence>
<keyword evidence="11" id="KW-1185">Reference proteome</keyword>
<evidence type="ECO:0000256" key="5">
    <source>
        <dbReference type="ARBA" id="ARBA00023242"/>
    </source>
</evidence>
<dbReference type="CDD" id="cd21692">
    <property type="entry name" value="GINS_B_Sld5"/>
    <property type="match status" value="1"/>
</dbReference>
<dbReference type="PANTHER" id="PTHR21206">
    <property type="entry name" value="SLD5 PROTEIN"/>
    <property type="match status" value="1"/>
</dbReference>
<evidence type="ECO:0000256" key="3">
    <source>
        <dbReference type="ARBA" id="ARBA00014804"/>
    </source>
</evidence>
<dbReference type="PANTHER" id="PTHR21206:SF0">
    <property type="entry name" value="DNA REPLICATION COMPLEX GINS PROTEIN SLD5"/>
    <property type="match status" value="1"/>
</dbReference>
<dbReference type="InterPro" id="IPR008591">
    <property type="entry name" value="GINS_Sld5"/>
</dbReference>
<evidence type="ECO:0000256" key="1">
    <source>
        <dbReference type="ARBA" id="ARBA00004123"/>
    </source>
</evidence>
<comment type="similarity">
    <text evidence="2 6">Belongs to the GINS4/SLD5 family.</text>
</comment>
<evidence type="ECO:0000313" key="11">
    <source>
        <dbReference type="Proteomes" id="UP001255856"/>
    </source>
</evidence>
<keyword evidence="7" id="KW-0175">Coiled coil</keyword>
<protein>
    <recommendedName>
        <fullName evidence="3 6">DNA replication complex GINS protein SLD5</fullName>
    </recommendedName>
</protein>
<dbReference type="SUPFAM" id="SSF160059">
    <property type="entry name" value="PriA/YqbF domain"/>
    <property type="match status" value="1"/>
</dbReference>
<dbReference type="Proteomes" id="UP001255856">
    <property type="component" value="Unassembled WGS sequence"/>
</dbReference>
<evidence type="ECO:0000259" key="8">
    <source>
        <dbReference type="Pfam" id="PF05916"/>
    </source>
</evidence>
<feature type="domain" description="GINS subunit" evidence="8">
    <location>
        <begin position="71"/>
        <end position="122"/>
    </location>
</feature>
<keyword evidence="4 6" id="KW-0235">DNA replication</keyword>
<dbReference type="EMBL" id="JASFZW010000003">
    <property type="protein sequence ID" value="KAK2078973.1"/>
    <property type="molecule type" value="Genomic_DNA"/>
</dbReference>
<dbReference type="Pfam" id="PF05916">
    <property type="entry name" value="Sld5"/>
    <property type="match status" value="1"/>
</dbReference>
<evidence type="ECO:0000259" key="9">
    <source>
        <dbReference type="Pfam" id="PF16922"/>
    </source>
</evidence>
<feature type="domain" description="DNA replication complex GINS protein SLD5 C-terminal" evidence="9">
    <location>
        <begin position="160"/>
        <end position="213"/>
    </location>
</feature>
<dbReference type="InterPro" id="IPR031633">
    <property type="entry name" value="SLD5_C"/>
</dbReference>
<feature type="coiled-coil region" evidence="7">
    <location>
        <begin position="34"/>
        <end position="61"/>
    </location>
</feature>
<keyword evidence="5 6" id="KW-0539">Nucleus</keyword>
<name>A0AAD9IJY6_PROWI</name>
<dbReference type="Pfam" id="PF16922">
    <property type="entry name" value="SLD5_C"/>
    <property type="match status" value="1"/>
</dbReference>
<evidence type="ECO:0000256" key="2">
    <source>
        <dbReference type="ARBA" id="ARBA00008187"/>
    </source>
</evidence>
<evidence type="ECO:0000256" key="7">
    <source>
        <dbReference type="SAM" id="Coils"/>
    </source>
</evidence>
<organism evidence="10 11">
    <name type="scientific">Prototheca wickerhamii</name>
    <dbReference type="NCBI Taxonomy" id="3111"/>
    <lineage>
        <taxon>Eukaryota</taxon>
        <taxon>Viridiplantae</taxon>
        <taxon>Chlorophyta</taxon>
        <taxon>core chlorophytes</taxon>
        <taxon>Trebouxiophyceae</taxon>
        <taxon>Chlorellales</taxon>
        <taxon>Chlorellaceae</taxon>
        <taxon>Prototheca</taxon>
    </lineage>
</organism>
<dbReference type="InterPro" id="IPR036224">
    <property type="entry name" value="GINS_bundle-like_dom_sf"/>
</dbReference>
<gene>
    <name evidence="10" type="ORF">QBZ16_002663</name>
</gene>
<reference evidence="10" key="1">
    <citation type="submission" date="2021-01" db="EMBL/GenBank/DDBJ databases">
        <authorList>
            <person name="Eckstrom K.M.E."/>
        </authorList>
    </citation>
    <scope>NUCLEOTIDE SEQUENCE</scope>
    <source>
        <strain evidence="10">UVCC 0001</strain>
    </source>
</reference>
<dbReference type="SUPFAM" id="SSF158573">
    <property type="entry name" value="GINS helical bundle-like"/>
    <property type="match status" value="1"/>
</dbReference>
<comment type="subcellular location">
    <subcellularLocation>
        <location evidence="1 6">Nucleus</location>
    </subcellularLocation>
</comment>
<evidence type="ECO:0000313" key="10">
    <source>
        <dbReference type="EMBL" id="KAK2078973.1"/>
    </source>
</evidence>
<dbReference type="GO" id="GO:0006261">
    <property type="term" value="P:DNA-templated DNA replication"/>
    <property type="evidence" value="ECO:0007669"/>
    <property type="project" value="InterPro"/>
</dbReference>
<accession>A0AAD9IJY6</accession>
<comment type="caution">
    <text evidence="10">The sequence shown here is derived from an EMBL/GenBank/DDBJ whole genome shotgun (WGS) entry which is preliminary data.</text>
</comment>
<dbReference type="Gene3D" id="1.20.58.1030">
    <property type="match status" value="1"/>
</dbReference>
<dbReference type="GO" id="GO:0000727">
    <property type="term" value="P:double-strand break repair via break-induced replication"/>
    <property type="evidence" value="ECO:0007669"/>
    <property type="project" value="TreeGrafter"/>
</dbReference>
<proteinExistence type="inferred from homology"/>
<dbReference type="CDD" id="cd11711">
    <property type="entry name" value="GINS_A_Sld5"/>
    <property type="match status" value="1"/>
</dbReference>
<dbReference type="InterPro" id="IPR038749">
    <property type="entry name" value="Sld5_GINS_A"/>
</dbReference>
<dbReference type="AlphaFoldDB" id="A0AAD9IJY6"/>
<evidence type="ECO:0000256" key="6">
    <source>
        <dbReference type="PIRNR" id="PIRNR007764"/>
    </source>
</evidence>
<evidence type="ECO:0000256" key="4">
    <source>
        <dbReference type="ARBA" id="ARBA00022705"/>
    </source>
</evidence>
<dbReference type="GO" id="GO:0000811">
    <property type="term" value="C:GINS complex"/>
    <property type="evidence" value="ECO:0007669"/>
    <property type="project" value="UniProtKB-UniRule"/>
</dbReference>